<dbReference type="Proteomes" id="UP000694857">
    <property type="component" value="Chromosome 1"/>
</dbReference>
<evidence type="ECO:0000256" key="1">
    <source>
        <dbReference type="SAM" id="Phobius"/>
    </source>
</evidence>
<keyword evidence="1" id="KW-0812">Transmembrane</keyword>
<proteinExistence type="predicted"/>
<dbReference type="GeneID" id="118904883"/>
<keyword evidence="1" id="KW-0472">Membrane</keyword>
<dbReference type="CTD" id="284485"/>
<evidence type="ECO:0000313" key="3">
    <source>
        <dbReference type="RefSeq" id="XP_036726856.1"/>
    </source>
</evidence>
<keyword evidence="1" id="KW-1133">Transmembrane helix</keyword>
<dbReference type="RefSeq" id="XP_036726866.1">
    <property type="nucleotide sequence ID" value="XM_036870971.1"/>
</dbReference>
<dbReference type="OrthoDB" id="10249338at2759"/>
<protein>
    <submittedName>
        <fullName evidence="3 4">RIIa domain-containing protein 1 isoform X1</fullName>
    </submittedName>
</protein>
<dbReference type="AlphaFoldDB" id="A0A8B8Z155"/>
<dbReference type="KEGG" id="bmus:118904883"/>
<dbReference type="RefSeq" id="XP_036726856.1">
    <property type="nucleotide sequence ID" value="XM_036870961.1"/>
</dbReference>
<feature type="transmembrane region" description="Helical" evidence="1">
    <location>
        <begin position="124"/>
        <end position="149"/>
    </location>
</feature>
<evidence type="ECO:0000313" key="4">
    <source>
        <dbReference type="RefSeq" id="XP_036726866.1"/>
    </source>
</evidence>
<name>A0A8B8Z155_BALMU</name>
<reference evidence="3 4" key="1">
    <citation type="submission" date="2025-04" db="UniProtKB">
        <authorList>
            <consortium name="RefSeq"/>
        </authorList>
    </citation>
    <scope>IDENTIFICATION</scope>
    <source>
        <tissue evidence="3 4">Epidermis and Blubber</tissue>
    </source>
</reference>
<evidence type="ECO:0000313" key="2">
    <source>
        <dbReference type="Proteomes" id="UP000694857"/>
    </source>
</evidence>
<accession>A0A8B8Z155</accession>
<sequence>MATLPGGIQGLYPEALSPEQLEKLRDFKIQTRITNEKYLRTHKEVEWLISGFFRVNQNQPHLHWMLQMVLPVRKEEGRRGHRILGSMPVLTCLQVSAVHSLQAMRSPTLFLLGSKLTTWVLQILMIYGHSATTLQSIFIYTVYGTLNALNFRTEKWKK</sequence>
<keyword evidence="2" id="KW-1185">Reference proteome</keyword>
<gene>
    <name evidence="3 4" type="primary">RIIAD1</name>
</gene>
<organism evidence="2 3">
    <name type="scientific">Balaenoptera musculus</name>
    <name type="common">Blue whale</name>
    <dbReference type="NCBI Taxonomy" id="9771"/>
    <lineage>
        <taxon>Eukaryota</taxon>
        <taxon>Metazoa</taxon>
        <taxon>Chordata</taxon>
        <taxon>Craniata</taxon>
        <taxon>Vertebrata</taxon>
        <taxon>Euteleostomi</taxon>
        <taxon>Mammalia</taxon>
        <taxon>Eutheria</taxon>
        <taxon>Laurasiatheria</taxon>
        <taxon>Artiodactyla</taxon>
        <taxon>Whippomorpha</taxon>
        <taxon>Cetacea</taxon>
        <taxon>Mysticeti</taxon>
        <taxon>Balaenopteridae</taxon>
        <taxon>Balaenoptera</taxon>
    </lineage>
</organism>